<keyword evidence="2" id="KW-1185">Reference proteome</keyword>
<name>A0ABZ2J889_9CHLR</name>
<proteinExistence type="predicted"/>
<reference evidence="1 2" key="1">
    <citation type="submission" date="2024-03" db="EMBL/GenBank/DDBJ databases">
        <title>A Dehalogenimonas Isolated from Estuarine Sediments Dihaloeliminates Chlorinated Alkanes.</title>
        <authorList>
            <person name="Yang Y."/>
            <person name="Wang H."/>
        </authorList>
    </citation>
    <scope>NUCLEOTIDE SEQUENCE [LARGE SCALE GENOMIC DNA]</scope>
    <source>
        <strain evidence="1 2">W</strain>
    </source>
</reference>
<dbReference type="RefSeq" id="WP_338738388.1">
    <property type="nucleotide sequence ID" value="NZ_CP146612.1"/>
</dbReference>
<evidence type="ECO:0000313" key="1">
    <source>
        <dbReference type="EMBL" id="WWX25834.1"/>
    </source>
</evidence>
<dbReference type="Gene3D" id="3.40.1440.10">
    <property type="entry name" value="GIY-YIG endonuclease"/>
    <property type="match status" value="1"/>
</dbReference>
<dbReference type="InterPro" id="IPR035901">
    <property type="entry name" value="GIY-YIG_endonuc_sf"/>
</dbReference>
<organism evidence="1 2">
    <name type="scientific">Candidatus Dehalogenimonas loeffleri</name>
    <dbReference type="NCBI Taxonomy" id="3127115"/>
    <lineage>
        <taxon>Bacteria</taxon>
        <taxon>Bacillati</taxon>
        <taxon>Chloroflexota</taxon>
        <taxon>Dehalococcoidia</taxon>
        <taxon>Dehalococcoidales</taxon>
        <taxon>Dehalococcoidaceae</taxon>
        <taxon>Dehalogenimonas</taxon>
    </lineage>
</organism>
<evidence type="ECO:0000313" key="2">
    <source>
        <dbReference type="Proteomes" id="UP001375370"/>
    </source>
</evidence>
<sequence length="112" mass="12964">MDKRKDLINAYKQRKILGGVFKVTNTVNGRYLLDSAADIHARQNSFNFSVSTNNPFDYKMRADWQASGAAAFTFEVLDTLEKKETQSQEQFIEDLKFLEENQAEKLDSTLRY</sequence>
<accession>A0ABZ2J889</accession>
<dbReference type="Proteomes" id="UP001375370">
    <property type="component" value="Chromosome"/>
</dbReference>
<dbReference type="EMBL" id="CP146612">
    <property type="protein sequence ID" value="WWX25834.1"/>
    <property type="molecule type" value="Genomic_DNA"/>
</dbReference>
<gene>
    <name evidence="1" type="ORF">V8247_02360</name>
</gene>
<dbReference type="CDD" id="cd10451">
    <property type="entry name" value="GIY-YIG_LuxR_like"/>
    <property type="match status" value="1"/>
</dbReference>
<protein>
    <submittedName>
        <fullName evidence="1">GIY-YIG nuclease family protein</fullName>
    </submittedName>
</protein>